<dbReference type="Proteomes" id="UP001172457">
    <property type="component" value="Chromosome 8"/>
</dbReference>
<reference evidence="1" key="1">
    <citation type="submission" date="2023-03" db="EMBL/GenBank/DDBJ databases">
        <title>Chromosome-scale reference genome and RAD-based genetic map of yellow starthistle (Centaurea solstitialis) reveal putative structural variation and QTLs associated with invader traits.</title>
        <authorList>
            <person name="Reatini B."/>
            <person name="Cang F.A."/>
            <person name="Jiang Q."/>
            <person name="Mckibben M.T.W."/>
            <person name="Barker M.S."/>
            <person name="Rieseberg L.H."/>
            <person name="Dlugosch K.M."/>
        </authorList>
    </citation>
    <scope>NUCLEOTIDE SEQUENCE</scope>
    <source>
        <strain evidence="1">CAN-66</strain>
        <tissue evidence="1">Leaf</tissue>
    </source>
</reference>
<protein>
    <submittedName>
        <fullName evidence="1">Uncharacterized protein</fullName>
    </submittedName>
</protein>
<dbReference type="AlphaFoldDB" id="A0AA38W5G4"/>
<comment type="caution">
    <text evidence="1">The sequence shown here is derived from an EMBL/GenBank/DDBJ whole genome shotgun (WGS) entry which is preliminary data.</text>
</comment>
<evidence type="ECO:0000313" key="1">
    <source>
        <dbReference type="EMBL" id="KAJ9538174.1"/>
    </source>
</evidence>
<name>A0AA38W5G4_9ASTR</name>
<sequence>MTIVRYMVIVNMEGGIYKSKFEETVQGIPRFWSNYLLKISDNQKVELELPFSKEEVRSAVRSCGINKEPRLDDFTFAFISNFKGLIEADVNETLNDYRLIHLMGIVYKVISKVLAERLKSVMDSLISKE</sequence>
<dbReference type="PANTHER" id="PTHR46890">
    <property type="entry name" value="NON-LTR RETROLELEMENT REVERSE TRANSCRIPTASE-LIKE PROTEIN-RELATED"/>
    <property type="match status" value="1"/>
</dbReference>
<evidence type="ECO:0000313" key="2">
    <source>
        <dbReference type="Proteomes" id="UP001172457"/>
    </source>
</evidence>
<dbReference type="PANTHER" id="PTHR46890:SF50">
    <property type="entry name" value="RNA-DIRECTED DNA POLYMERASE, EUKARYOTA, REVERSE TRANSCRIPTASE ZINC-BINDING DOMAIN PROTEIN-RELATED"/>
    <property type="match status" value="1"/>
</dbReference>
<accession>A0AA38W5G4</accession>
<dbReference type="InterPro" id="IPR052343">
    <property type="entry name" value="Retrotransposon-Effector_Assoc"/>
</dbReference>
<organism evidence="1 2">
    <name type="scientific">Centaurea solstitialis</name>
    <name type="common">yellow star-thistle</name>
    <dbReference type="NCBI Taxonomy" id="347529"/>
    <lineage>
        <taxon>Eukaryota</taxon>
        <taxon>Viridiplantae</taxon>
        <taxon>Streptophyta</taxon>
        <taxon>Embryophyta</taxon>
        <taxon>Tracheophyta</taxon>
        <taxon>Spermatophyta</taxon>
        <taxon>Magnoliopsida</taxon>
        <taxon>eudicotyledons</taxon>
        <taxon>Gunneridae</taxon>
        <taxon>Pentapetalae</taxon>
        <taxon>asterids</taxon>
        <taxon>campanulids</taxon>
        <taxon>Asterales</taxon>
        <taxon>Asteraceae</taxon>
        <taxon>Carduoideae</taxon>
        <taxon>Cardueae</taxon>
        <taxon>Centaureinae</taxon>
        <taxon>Centaurea</taxon>
    </lineage>
</organism>
<keyword evidence="2" id="KW-1185">Reference proteome</keyword>
<dbReference type="EMBL" id="JARYMX010000008">
    <property type="protein sequence ID" value="KAJ9538174.1"/>
    <property type="molecule type" value="Genomic_DNA"/>
</dbReference>
<gene>
    <name evidence="1" type="ORF">OSB04_030907</name>
</gene>
<proteinExistence type="predicted"/>